<proteinExistence type="predicted"/>
<feature type="transmembrane region" description="Helical" evidence="1">
    <location>
        <begin position="55"/>
        <end position="73"/>
    </location>
</feature>
<keyword evidence="1" id="KW-0472">Membrane</keyword>
<evidence type="ECO:0000313" key="2">
    <source>
        <dbReference type="EMBL" id="GAA4738527.1"/>
    </source>
</evidence>
<protein>
    <recommendedName>
        <fullName evidence="4">DUF998 domain-containing protein</fullName>
    </recommendedName>
</protein>
<comment type="caution">
    <text evidence="2">The sequence shown here is derived from an EMBL/GenBank/DDBJ whole genome shotgun (WGS) entry which is preliminary data.</text>
</comment>
<feature type="transmembrane region" description="Helical" evidence="1">
    <location>
        <begin position="122"/>
        <end position="146"/>
    </location>
</feature>
<sequence length="348" mass="36876">MSVRDLGRFSAPSLTPSVGRVRTAWLPALGLFILSPVCAEYLWGYDDSTGHPGSLIGNLIVFSPLYGAPALLIREVARRRGLGWPGILLLAAAFGVVQAAIVDQSMWSTGYRDIPYWEDMSVPTYLAPIGLSLYLALSFVGGHVILSIGSPIALVETLTPHRRREQWLGPIVLWAVVFLYAAACVLALKDSYDTGEASATWGQLVGSSVAAVGLVVAAFVVGRRPALILPGVVPDPLLVWAAAFVAMIGWVAIPPTRIGTALVALLALGAVVVVRRWSHRGDWGQLHVLALASGAVVAAGCFAFVTTPIGAVSDGEKYGHNVALLALMLALSAWAARRALPRYGRVRA</sequence>
<feature type="transmembrane region" description="Helical" evidence="1">
    <location>
        <begin position="258"/>
        <end position="274"/>
    </location>
</feature>
<feature type="transmembrane region" description="Helical" evidence="1">
    <location>
        <begin position="286"/>
        <end position="306"/>
    </location>
</feature>
<keyword evidence="1" id="KW-1133">Transmembrane helix</keyword>
<dbReference type="Proteomes" id="UP001499882">
    <property type="component" value="Unassembled WGS sequence"/>
</dbReference>
<accession>A0ABP8YUY5</accession>
<name>A0ABP8YUY5_9ACTN</name>
<dbReference type="EMBL" id="BAABKN010000014">
    <property type="protein sequence ID" value="GAA4738527.1"/>
    <property type="molecule type" value="Genomic_DNA"/>
</dbReference>
<evidence type="ECO:0000256" key="1">
    <source>
        <dbReference type="SAM" id="Phobius"/>
    </source>
</evidence>
<feature type="transmembrane region" description="Helical" evidence="1">
    <location>
        <begin position="82"/>
        <end position="102"/>
    </location>
</feature>
<keyword evidence="3" id="KW-1185">Reference proteome</keyword>
<evidence type="ECO:0008006" key="4">
    <source>
        <dbReference type="Google" id="ProtNLM"/>
    </source>
</evidence>
<organism evidence="2 3">
    <name type="scientific">Nocardioides endophyticus</name>
    <dbReference type="NCBI Taxonomy" id="1353775"/>
    <lineage>
        <taxon>Bacteria</taxon>
        <taxon>Bacillati</taxon>
        <taxon>Actinomycetota</taxon>
        <taxon>Actinomycetes</taxon>
        <taxon>Propionibacteriales</taxon>
        <taxon>Nocardioidaceae</taxon>
        <taxon>Nocardioides</taxon>
    </lineage>
</organism>
<reference evidence="3" key="1">
    <citation type="journal article" date="2019" name="Int. J. Syst. Evol. Microbiol.">
        <title>The Global Catalogue of Microorganisms (GCM) 10K type strain sequencing project: providing services to taxonomists for standard genome sequencing and annotation.</title>
        <authorList>
            <consortium name="The Broad Institute Genomics Platform"/>
            <consortium name="The Broad Institute Genome Sequencing Center for Infectious Disease"/>
            <person name="Wu L."/>
            <person name="Ma J."/>
        </authorList>
    </citation>
    <scope>NUCLEOTIDE SEQUENCE [LARGE SCALE GENOMIC DNA]</scope>
    <source>
        <strain evidence="3">JCM 18532</strain>
    </source>
</reference>
<feature type="transmembrane region" description="Helical" evidence="1">
    <location>
        <begin position="233"/>
        <end position="252"/>
    </location>
</feature>
<evidence type="ECO:0000313" key="3">
    <source>
        <dbReference type="Proteomes" id="UP001499882"/>
    </source>
</evidence>
<feature type="transmembrane region" description="Helical" evidence="1">
    <location>
        <begin position="167"/>
        <end position="188"/>
    </location>
</feature>
<gene>
    <name evidence="2" type="ORF">GCM10023350_23500</name>
</gene>
<keyword evidence="1" id="KW-0812">Transmembrane</keyword>
<feature type="transmembrane region" description="Helical" evidence="1">
    <location>
        <begin position="200"/>
        <end position="221"/>
    </location>
</feature>
<feature type="transmembrane region" description="Helical" evidence="1">
    <location>
        <begin position="318"/>
        <end position="336"/>
    </location>
</feature>